<proteinExistence type="predicted"/>
<accession>A0A819LEI3</accession>
<name>A0A819LEI3_9BILA</name>
<protein>
    <submittedName>
        <fullName evidence="1">Uncharacterized protein</fullName>
    </submittedName>
</protein>
<evidence type="ECO:0000313" key="2">
    <source>
        <dbReference type="Proteomes" id="UP000663823"/>
    </source>
</evidence>
<dbReference type="AlphaFoldDB" id="A0A819LEI3"/>
<evidence type="ECO:0000313" key="1">
    <source>
        <dbReference type="EMBL" id="CAF3963128.1"/>
    </source>
</evidence>
<dbReference type="Proteomes" id="UP000663823">
    <property type="component" value="Unassembled WGS sequence"/>
</dbReference>
<feature type="non-terminal residue" evidence="1">
    <location>
        <position position="1"/>
    </location>
</feature>
<reference evidence="1" key="1">
    <citation type="submission" date="2021-02" db="EMBL/GenBank/DDBJ databases">
        <authorList>
            <person name="Nowell W R."/>
        </authorList>
    </citation>
    <scope>NUCLEOTIDE SEQUENCE</scope>
</reference>
<organism evidence="1 2">
    <name type="scientific">Rotaria sordida</name>
    <dbReference type="NCBI Taxonomy" id="392033"/>
    <lineage>
        <taxon>Eukaryota</taxon>
        <taxon>Metazoa</taxon>
        <taxon>Spiralia</taxon>
        <taxon>Gnathifera</taxon>
        <taxon>Rotifera</taxon>
        <taxon>Eurotatoria</taxon>
        <taxon>Bdelloidea</taxon>
        <taxon>Philodinida</taxon>
        <taxon>Philodinidae</taxon>
        <taxon>Rotaria</taxon>
    </lineage>
</organism>
<dbReference type="EMBL" id="CAJOAX010005877">
    <property type="protein sequence ID" value="CAF3963128.1"/>
    <property type="molecule type" value="Genomic_DNA"/>
</dbReference>
<gene>
    <name evidence="1" type="ORF">OTI717_LOCUS27016</name>
</gene>
<comment type="caution">
    <text evidence="1">The sequence shown here is derived from an EMBL/GenBank/DDBJ whole genome shotgun (WGS) entry which is preliminary data.</text>
</comment>
<sequence>TIHIDIDIHYNIEANIEVKTGRVINFEL</sequence>